<dbReference type="GO" id="GO:0005886">
    <property type="term" value="C:plasma membrane"/>
    <property type="evidence" value="ECO:0007669"/>
    <property type="project" value="TreeGrafter"/>
</dbReference>
<dbReference type="GO" id="GO:0099604">
    <property type="term" value="F:ligand-gated calcium channel activity"/>
    <property type="evidence" value="ECO:0007669"/>
    <property type="project" value="TreeGrafter"/>
</dbReference>
<protein>
    <submittedName>
        <fullName evidence="13">Uncharacterized protein</fullName>
    </submittedName>
</protein>
<evidence type="ECO:0000313" key="13">
    <source>
        <dbReference type="EnsemblMetazoa" id="G7497.1:cds"/>
    </source>
</evidence>
<feature type="region of interest" description="Disordered" evidence="8">
    <location>
        <begin position="24"/>
        <end position="54"/>
    </location>
</feature>
<dbReference type="InterPro" id="IPR041491">
    <property type="entry name" value="TRPM_SLOG"/>
</dbReference>
<dbReference type="Pfam" id="PF00520">
    <property type="entry name" value="Ion_trans"/>
    <property type="match status" value="1"/>
</dbReference>
<evidence type="ECO:0000256" key="5">
    <source>
        <dbReference type="ARBA" id="ARBA00023065"/>
    </source>
</evidence>
<dbReference type="PANTHER" id="PTHR13800">
    <property type="entry name" value="TRANSIENT RECEPTOR POTENTIAL CATION CHANNEL, SUBFAMILY M, MEMBER 6"/>
    <property type="match status" value="1"/>
</dbReference>
<feature type="domain" description="Ion transport" evidence="10">
    <location>
        <begin position="705"/>
        <end position="972"/>
    </location>
</feature>
<proteinExistence type="predicted"/>
<sequence length="1055" mass="122718">MSEPTDVKHGQNKVSVEETWNNIQQNVNENETKKKENFTGTKDTENIKEPRREVRSTPTMVFSVVGDSDSFVPKPWPKTVFQTALIEAAKSGGETWILYRGSDEDVSNVVSDAYQQYEDIEFGTKTSGISDPNRHIKLISIAGKKTEYSTMVKRKPTSFETNIGEGDSFLLEFEKFVSKQKVSFFNEKLDIEMSVPMAIIVCEGDIDTITHISEALKNKLPVIIMKGSGKAADLVSDYLDNPSVLRKKANNLFGIQFDDAKYNKLGKLLETISERRELIGVFDLDRDDPFMLSSIVGEAVVSCWSMENILPAESTKSIEKPANGSLENTGMKSSNSNRLRIKGFSLTWKVLRRNSIRPEDEIIEQILKGFKKESKPYVLNPKYSTPTSLPLYFYFGYQLFQESKCFEECGPILLFEALKANRCDYVRVLLSKGVKFDMNNLPELYSQTVACQDCKFKDEDCLHMQWILKQIKEKQASDLCQEHMQLMEEYVNAEDENEKKMCLKKMKGLASPVADAAKHLCCSILRYEEYVLKEEDEKPEDENISNILLWAIFANRKELAEICWLRVENHLLTGLVCSAILKKLSIKANNVKEQILSNDLEEHSKIFEKRCIGIMDSMYNENSQHAIELMDDDAVVWGIRSSPLTFAYENFLYDVVAHDCSQKNMNKQWYNNLAPDLKLFFMSAFTNKYLQFFTAPLTRYIFNYMLFFLMLVMYSAIVLTSVSTEYFDLPTAQVFEYYLYIWGAGDFIEELISCFGCLEARGRSHRGYYSRMKRYLYDFWNAVDLLSYILLIAALFVRHFYSDSSFTIARRMFALSLLVMYLRFLEVFLVHRKMGPTLIMIKEMLKDLLKFLFIAVFVVFGIGIYYHANLWPDHRSFWDGNWQNWRVWTILTLPYWQLYGDPNLDSLDGSEPKNCSSDYNTWAADTSVERCSQEDWTVQAVGAIYMLFSNLLLVNLVIAMFSYTFERVQENSEKLWRFERYTVINDYEWRIPSPINLVFLPYRICCPNRDNCCLHMFKVGFCKKRLRAETMERKTRRAYRRNFQKVMALRNHNKI</sequence>
<dbReference type="AlphaFoldDB" id="A0A8W8NK40"/>
<evidence type="ECO:0000256" key="6">
    <source>
        <dbReference type="ARBA" id="ARBA00023136"/>
    </source>
</evidence>
<accession>A0A8W8NK40</accession>
<dbReference type="Pfam" id="PF25508">
    <property type="entry name" value="TRPM2"/>
    <property type="match status" value="1"/>
</dbReference>
<dbReference type="Pfam" id="PF18139">
    <property type="entry name" value="LSDAT_euk"/>
    <property type="match status" value="1"/>
</dbReference>
<name>A0A8W8NK40_MAGGI</name>
<feature type="transmembrane region" description="Helical" evidence="9">
    <location>
        <begin position="813"/>
        <end position="830"/>
    </location>
</feature>
<dbReference type="InterPro" id="IPR050927">
    <property type="entry name" value="TRPM"/>
</dbReference>
<dbReference type="OrthoDB" id="9994106at2759"/>
<evidence type="ECO:0000259" key="12">
    <source>
        <dbReference type="Pfam" id="PF25508"/>
    </source>
</evidence>
<evidence type="ECO:0000259" key="10">
    <source>
        <dbReference type="Pfam" id="PF00520"/>
    </source>
</evidence>
<evidence type="ECO:0000256" key="3">
    <source>
        <dbReference type="ARBA" id="ARBA00022692"/>
    </source>
</evidence>
<comment type="subcellular location">
    <subcellularLocation>
        <location evidence="1">Membrane</location>
        <topology evidence="1">Multi-pass membrane protein</topology>
    </subcellularLocation>
</comment>
<reference evidence="13" key="1">
    <citation type="submission" date="2022-08" db="UniProtKB">
        <authorList>
            <consortium name="EnsemblMetazoa"/>
        </authorList>
    </citation>
    <scope>IDENTIFICATION</scope>
    <source>
        <strain evidence="13">05x7-T-G4-1.051#20</strain>
    </source>
</reference>
<keyword evidence="3 9" id="KW-0812">Transmembrane</keyword>
<dbReference type="EnsemblMetazoa" id="G7497.1">
    <property type="protein sequence ID" value="G7497.1:cds"/>
    <property type="gene ID" value="G7497"/>
</dbReference>
<dbReference type="InterPro" id="IPR057366">
    <property type="entry name" value="TRPM-like"/>
</dbReference>
<feature type="compositionally biased region" description="Basic and acidic residues" evidence="8">
    <location>
        <begin position="30"/>
        <end position="54"/>
    </location>
</feature>
<evidence type="ECO:0000256" key="1">
    <source>
        <dbReference type="ARBA" id="ARBA00004141"/>
    </source>
</evidence>
<keyword evidence="4 9" id="KW-1133">Transmembrane helix</keyword>
<keyword evidence="14" id="KW-1185">Reference proteome</keyword>
<organism evidence="13 14">
    <name type="scientific">Magallana gigas</name>
    <name type="common">Pacific oyster</name>
    <name type="synonym">Crassostrea gigas</name>
    <dbReference type="NCBI Taxonomy" id="29159"/>
    <lineage>
        <taxon>Eukaryota</taxon>
        <taxon>Metazoa</taxon>
        <taxon>Spiralia</taxon>
        <taxon>Lophotrochozoa</taxon>
        <taxon>Mollusca</taxon>
        <taxon>Bivalvia</taxon>
        <taxon>Autobranchia</taxon>
        <taxon>Pteriomorphia</taxon>
        <taxon>Ostreida</taxon>
        <taxon>Ostreoidea</taxon>
        <taxon>Ostreidae</taxon>
        <taxon>Magallana</taxon>
    </lineage>
</organism>
<evidence type="ECO:0000256" key="4">
    <source>
        <dbReference type="ARBA" id="ARBA00022989"/>
    </source>
</evidence>
<evidence type="ECO:0000256" key="2">
    <source>
        <dbReference type="ARBA" id="ARBA00022448"/>
    </source>
</evidence>
<feature type="transmembrane region" description="Helical" evidence="9">
    <location>
        <begin position="779"/>
        <end position="801"/>
    </location>
</feature>
<evidence type="ECO:0000256" key="8">
    <source>
        <dbReference type="SAM" id="MobiDB-lite"/>
    </source>
</evidence>
<keyword evidence="6 9" id="KW-0472">Membrane</keyword>
<evidence type="ECO:0000259" key="11">
    <source>
        <dbReference type="Pfam" id="PF18139"/>
    </source>
</evidence>
<feature type="transmembrane region" description="Helical" evidence="9">
    <location>
        <begin position="851"/>
        <end position="868"/>
    </location>
</feature>
<dbReference type="InterPro" id="IPR005821">
    <property type="entry name" value="Ion_trans_dom"/>
</dbReference>
<dbReference type="Proteomes" id="UP000005408">
    <property type="component" value="Unassembled WGS sequence"/>
</dbReference>
<feature type="domain" description="TRPM SLOG" evidence="11">
    <location>
        <begin position="171"/>
        <end position="236"/>
    </location>
</feature>
<feature type="transmembrane region" description="Helical" evidence="9">
    <location>
        <begin position="702"/>
        <end position="722"/>
    </location>
</feature>
<keyword evidence="2" id="KW-0813">Transport</keyword>
<feature type="transmembrane region" description="Helical" evidence="9">
    <location>
        <begin position="943"/>
        <end position="965"/>
    </location>
</feature>
<keyword evidence="5" id="KW-0406">Ion transport</keyword>
<evidence type="ECO:0000256" key="9">
    <source>
        <dbReference type="SAM" id="Phobius"/>
    </source>
</evidence>
<keyword evidence="7" id="KW-0407">Ion channel</keyword>
<evidence type="ECO:0000256" key="7">
    <source>
        <dbReference type="ARBA" id="ARBA00023303"/>
    </source>
</evidence>
<dbReference type="PANTHER" id="PTHR13800:SF12">
    <property type="entry name" value="TRANSIENT RECEPTOR POTENTIAL CATION CHANNEL SUBFAMILY M MEMBER-LIKE 2"/>
    <property type="match status" value="1"/>
</dbReference>
<evidence type="ECO:0000313" key="14">
    <source>
        <dbReference type="Proteomes" id="UP000005408"/>
    </source>
</evidence>
<feature type="domain" description="TRPM-like" evidence="12">
    <location>
        <begin position="413"/>
        <end position="640"/>
    </location>
</feature>